<sequence length="638" mass="72742">MSFNALEKKIKENAQKYYTDGSQSMTDSEFDSAVSELKKSKPNSELFTTGWGYDPNENNSGKKFKHRYGLVGSLDKVHNWDELQKDLRDREIIASLKLDGLSVVLYYVNGKLDQALTRGDGKIGIDITDKVLYINSRLKEIDSTFTGGVRGEILMSNEAFERYAMDHEDAKNPRNTTAGLINAKEISPDLRLLNIVFYKVIGCSDDRFDDYKDMLQYLDSQFFPNVVDYESVSLKEEDIIYKMTYLRISWYGHYPADGIVLARNDLGRLTQNETGNLNSDETNETIYTFVSQAFKFPAETKQAKVDCVEWSLSKTKYLIPKVKIEPTQLSGTTVQYTAGFNADYIMNSKIGPGAVVEICKSGEIIPDIQSVVKTSDEVKLPTICPFCGEYLEWKGVHLFCPNNDCRHSKMTDLLIWCSKLVPIDGLGDKIREKFFTEIYGEEYCTVDQIMKYPVLTRAKVPDIDKGKQYQLFRDSLLALFRNKFNIVTVLEALNIPRLGHETAKKLSKYPDVIKKLANNYENTFINLHSFIGNANADSINEHREKFMRINFLLDRDGIDWNVTESSNIRVAITGKLSCKRADFEKELESIGITVSSINNDTKYLITDDPNSSSEKNKKADKLGIRKIKEADFRKLFNI</sequence>
<evidence type="ECO:0000256" key="5">
    <source>
        <dbReference type="ARBA" id="ARBA00034005"/>
    </source>
</evidence>
<keyword evidence="3" id="KW-0235">DNA replication</keyword>
<dbReference type="Gene3D" id="1.10.287.610">
    <property type="entry name" value="Helix hairpin bin"/>
    <property type="match status" value="1"/>
</dbReference>
<evidence type="ECO:0000256" key="1">
    <source>
        <dbReference type="ARBA" id="ARBA00012722"/>
    </source>
</evidence>
<keyword evidence="4" id="KW-0520">NAD</keyword>
<dbReference type="GO" id="GO:0006260">
    <property type="term" value="P:DNA replication"/>
    <property type="evidence" value="ECO:0007669"/>
    <property type="project" value="UniProtKB-KW"/>
</dbReference>
<dbReference type="InterPro" id="IPR012340">
    <property type="entry name" value="NA-bd_OB-fold"/>
</dbReference>
<evidence type="ECO:0000259" key="6">
    <source>
        <dbReference type="SMART" id="SM00532"/>
    </source>
</evidence>
<dbReference type="SUPFAM" id="SSF52113">
    <property type="entry name" value="BRCT domain"/>
    <property type="match status" value="1"/>
</dbReference>
<dbReference type="GO" id="GO:0006281">
    <property type="term" value="P:DNA repair"/>
    <property type="evidence" value="ECO:0007669"/>
    <property type="project" value="InterPro"/>
</dbReference>
<organism evidence="7">
    <name type="scientific">Siphoviridae sp. ctgN495</name>
    <dbReference type="NCBI Taxonomy" id="2825608"/>
    <lineage>
        <taxon>Viruses</taxon>
        <taxon>Duplodnaviria</taxon>
        <taxon>Heunggongvirae</taxon>
        <taxon>Uroviricota</taxon>
        <taxon>Caudoviricetes</taxon>
    </lineage>
</organism>
<dbReference type="EMBL" id="BK016063">
    <property type="protein sequence ID" value="DAF92107.1"/>
    <property type="molecule type" value="Genomic_DNA"/>
</dbReference>
<dbReference type="InterPro" id="IPR010994">
    <property type="entry name" value="RuvA_2-like"/>
</dbReference>
<dbReference type="SUPFAM" id="SSF56091">
    <property type="entry name" value="DNA ligase/mRNA capping enzyme, catalytic domain"/>
    <property type="match status" value="1"/>
</dbReference>
<dbReference type="PIRSF" id="PIRSF001604">
    <property type="entry name" value="LigA"/>
    <property type="match status" value="1"/>
</dbReference>
<dbReference type="Pfam" id="PF01653">
    <property type="entry name" value="DNA_ligase_aden"/>
    <property type="match status" value="1"/>
</dbReference>
<dbReference type="GO" id="GO:0003911">
    <property type="term" value="F:DNA ligase (NAD+) activity"/>
    <property type="evidence" value="ECO:0007669"/>
    <property type="project" value="UniProtKB-EC"/>
</dbReference>
<dbReference type="Gene3D" id="2.40.50.140">
    <property type="entry name" value="Nucleic acid-binding proteins"/>
    <property type="match status" value="1"/>
</dbReference>
<dbReference type="InterPro" id="IPR004150">
    <property type="entry name" value="NAD_DNA_ligase_OB"/>
</dbReference>
<protein>
    <recommendedName>
        <fullName evidence="1">DNA ligase (NAD(+))</fullName>
        <ecNumber evidence="1">6.5.1.2</ecNumber>
    </recommendedName>
</protein>
<proteinExistence type="predicted"/>
<dbReference type="Pfam" id="PF03120">
    <property type="entry name" value="OB_DNA_ligase"/>
    <property type="match status" value="1"/>
</dbReference>
<reference evidence="7" key="1">
    <citation type="journal article" date="2021" name="Proc. Natl. Acad. Sci. U.S.A.">
        <title>A Catalog of Tens of Thousands of Viruses from Human Metagenomes Reveals Hidden Associations with Chronic Diseases.</title>
        <authorList>
            <person name="Tisza M.J."/>
            <person name="Buck C.B."/>
        </authorList>
    </citation>
    <scope>NUCLEOTIDE SEQUENCE</scope>
    <source>
        <strain evidence="7">CtgN495</strain>
    </source>
</reference>
<accession>A0A8S5UCE9</accession>
<evidence type="ECO:0000256" key="4">
    <source>
        <dbReference type="ARBA" id="ARBA00023027"/>
    </source>
</evidence>
<dbReference type="InterPro" id="IPR036420">
    <property type="entry name" value="BRCT_dom_sf"/>
</dbReference>
<name>A0A8S5UCE9_9CAUD</name>
<feature type="domain" description="NAD-dependent DNA ligase N-terminal" evidence="6">
    <location>
        <begin position="4"/>
        <end position="421"/>
    </location>
</feature>
<comment type="catalytic activity">
    <reaction evidence="5">
        <text>NAD(+) + (deoxyribonucleotide)n-3'-hydroxyl + 5'-phospho-(deoxyribonucleotide)m = (deoxyribonucleotide)n+m + AMP + beta-nicotinamide D-nucleotide.</text>
        <dbReference type="EC" id="6.5.1.2"/>
    </reaction>
</comment>
<dbReference type="SUPFAM" id="SSF50249">
    <property type="entry name" value="Nucleic acid-binding proteins"/>
    <property type="match status" value="1"/>
</dbReference>
<dbReference type="EC" id="6.5.1.2" evidence="1"/>
<evidence type="ECO:0000256" key="2">
    <source>
        <dbReference type="ARBA" id="ARBA00022598"/>
    </source>
</evidence>
<evidence type="ECO:0000313" key="7">
    <source>
        <dbReference type="EMBL" id="DAF92107.1"/>
    </source>
</evidence>
<dbReference type="SMART" id="SM00532">
    <property type="entry name" value="LIGANc"/>
    <property type="match status" value="1"/>
</dbReference>
<dbReference type="InterPro" id="IPR001679">
    <property type="entry name" value="DNA_ligase"/>
</dbReference>
<dbReference type="InterPro" id="IPR013840">
    <property type="entry name" value="DNAligase_N"/>
</dbReference>
<dbReference type="InterPro" id="IPR013839">
    <property type="entry name" value="DNAligase_adenylation"/>
</dbReference>
<dbReference type="Gene3D" id="3.40.50.10190">
    <property type="entry name" value="BRCT domain"/>
    <property type="match status" value="1"/>
</dbReference>
<dbReference type="Gene3D" id="3.30.470.30">
    <property type="entry name" value="DNA ligase/mRNA capping enzyme"/>
    <property type="match status" value="1"/>
</dbReference>
<keyword evidence="2 7" id="KW-0436">Ligase</keyword>
<evidence type="ECO:0000256" key="3">
    <source>
        <dbReference type="ARBA" id="ARBA00022705"/>
    </source>
</evidence>
<dbReference type="SUPFAM" id="SSF47781">
    <property type="entry name" value="RuvA domain 2-like"/>
    <property type="match status" value="1"/>
</dbReference>